<dbReference type="AlphaFoldDB" id="A0A517PR75"/>
<evidence type="ECO:0000313" key="4">
    <source>
        <dbReference type="Proteomes" id="UP000320421"/>
    </source>
</evidence>
<feature type="compositionally biased region" description="Polar residues" evidence="1">
    <location>
        <begin position="270"/>
        <end position="282"/>
    </location>
</feature>
<name>A0A517PR75_9PLAN</name>
<dbReference type="EMBL" id="CP036266">
    <property type="protein sequence ID" value="QDT21872.1"/>
    <property type="molecule type" value="Genomic_DNA"/>
</dbReference>
<protein>
    <submittedName>
        <fullName evidence="3">Uncharacterized protein</fullName>
    </submittedName>
</protein>
<dbReference type="RefSeq" id="WP_145186859.1">
    <property type="nucleotide sequence ID" value="NZ_CP036266.1"/>
</dbReference>
<sequence precursor="true">MTKRIQMLAIACALLTIGGATAPSVEGTPRRDIITKLSLSKDAPQVELFEGLKKQTLSARVYPISAYNSSVFITNKTSEPLTVKVPPAVSSVHILAQAGPGQQPGLGQGLLQDLQGLNQPMTGDSQAVGGNLAPMSNNQNFDFQGFFTIPPEKTVRLRLRSVCLEHGKPCPSSRKTYELRPIESQVEDKALVLLLKKFNPRRDDWEMMQAIAWHLSSHLDWQDLASKRKHKIVGGGVPYFKPEQLIAARKVVEVARTEVHRQTVADRNPFSDQETKSTQEATLSRVRGERR</sequence>
<evidence type="ECO:0000313" key="3">
    <source>
        <dbReference type="EMBL" id="QDT21872.1"/>
    </source>
</evidence>
<feature type="chain" id="PRO_5021753055" evidence="2">
    <location>
        <begin position="23"/>
        <end position="291"/>
    </location>
</feature>
<gene>
    <name evidence="3" type="ORF">HG66A1_36760</name>
</gene>
<keyword evidence="4" id="KW-1185">Reference proteome</keyword>
<reference evidence="3 4" key="1">
    <citation type="submission" date="2019-02" db="EMBL/GenBank/DDBJ databases">
        <title>Deep-cultivation of Planctomycetes and their phenomic and genomic characterization uncovers novel biology.</title>
        <authorList>
            <person name="Wiegand S."/>
            <person name="Jogler M."/>
            <person name="Boedeker C."/>
            <person name="Pinto D."/>
            <person name="Vollmers J."/>
            <person name="Rivas-Marin E."/>
            <person name="Kohn T."/>
            <person name="Peeters S.H."/>
            <person name="Heuer A."/>
            <person name="Rast P."/>
            <person name="Oberbeckmann S."/>
            <person name="Bunk B."/>
            <person name="Jeske O."/>
            <person name="Meyerdierks A."/>
            <person name="Storesund J.E."/>
            <person name="Kallscheuer N."/>
            <person name="Luecker S."/>
            <person name="Lage O.M."/>
            <person name="Pohl T."/>
            <person name="Merkel B.J."/>
            <person name="Hornburger P."/>
            <person name="Mueller R.-W."/>
            <person name="Bruemmer F."/>
            <person name="Labrenz M."/>
            <person name="Spormann A.M."/>
            <person name="Op den Camp H."/>
            <person name="Overmann J."/>
            <person name="Amann R."/>
            <person name="Jetten M.S.M."/>
            <person name="Mascher T."/>
            <person name="Medema M.H."/>
            <person name="Devos D.P."/>
            <person name="Kaster A.-K."/>
            <person name="Ovreas L."/>
            <person name="Rohde M."/>
            <person name="Galperin M.Y."/>
            <person name="Jogler C."/>
        </authorList>
    </citation>
    <scope>NUCLEOTIDE SEQUENCE [LARGE SCALE GENOMIC DNA]</scope>
    <source>
        <strain evidence="3 4">HG66A1</strain>
    </source>
</reference>
<dbReference type="Proteomes" id="UP000320421">
    <property type="component" value="Chromosome"/>
</dbReference>
<evidence type="ECO:0000256" key="2">
    <source>
        <dbReference type="SAM" id="SignalP"/>
    </source>
</evidence>
<keyword evidence="2" id="KW-0732">Signal</keyword>
<feature type="signal peptide" evidence="2">
    <location>
        <begin position="1"/>
        <end position="22"/>
    </location>
</feature>
<feature type="region of interest" description="Disordered" evidence="1">
    <location>
        <begin position="263"/>
        <end position="291"/>
    </location>
</feature>
<organism evidence="3 4">
    <name type="scientific">Gimesia chilikensis</name>
    <dbReference type="NCBI Taxonomy" id="2605989"/>
    <lineage>
        <taxon>Bacteria</taxon>
        <taxon>Pseudomonadati</taxon>
        <taxon>Planctomycetota</taxon>
        <taxon>Planctomycetia</taxon>
        <taxon>Planctomycetales</taxon>
        <taxon>Planctomycetaceae</taxon>
        <taxon>Gimesia</taxon>
    </lineage>
</organism>
<evidence type="ECO:0000256" key="1">
    <source>
        <dbReference type="SAM" id="MobiDB-lite"/>
    </source>
</evidence>
<proteinExistence type="predicted"/>
<dbReference type="OrthoDB" id="257181at2"/>
<accession>A0A517PR75</accession>